<dbReference type="Proteomes" id="UP000297595">
    <property type="component" value="Unassembled WGS sequence"/>
</dbReference>
<sequence length="84" mass="9519">MARPGFAEPRYEVDLKAQSEIVDHGAFKNEIVSHEPWSEAAVVKTSWVFHSRSERQSFGPKSKDKGRASGKDLITNWHSQCALY</sequence>
<reference evidence="1 2" key="1">
    <citation type="submission" date="2019-03" db="EMBL/GenBank/DDBJ databases">
        <title>Nematode-trapping fungi genome.</title>
        <authorList>
            <person name="Vidal-Diez De Ulzurrun G."/>
        </authorList>
    </citation>
    <scope>NUCLEOTIDE SEQUENCE [LARGE SCALE GENOMIC DNA]</scope>
    <source>
        <strain evidence="1 2">TWF154</strain>
    </source>
</reference>
<proteinExistence type="predicted"/>
<protein>
    <submittedName>
        <fullName evidence="1">Uncharacterized protein</fullName>
    </submittedName>
</protein>
<evidence type="ECO:0000313" key="1">
    <source>
        <dbReference type="EMBL" id="TGJ72907.1"/>
    </source>
</evidence>
<dbReference type="EMBL" id="SOZJ01000001">
    <property type="protein sequence ID" value="TGJ72907.1"/>
    <property type="molecule type" value="Genomic_DNA"/>
</dbReference>
<name>A0A8H2E5N3_ORBOL</name>
<gene>
    <name evidence="1" type="ORF">EYR41_000031</name>
</gene>
<evidence type="ECO:0000313" key="2">
    <source>
        <dbReference type="Proteomes" id="UP000297595"/>
    </source>
</evidence>
<accession>A0A8H2E5N3</accession>
<organism evidence="1 2">
    <name type="scientific">Orbilia oligospora</name>
    <name type="common">Nematode-trapping fungus</name>
    <name type="synonym">Arthrobotrys oligospora</name>
    <dbReference type="NCBI Taxonomy" id="2813651"/>
    <lineage>
        <taxon>Eukaryota</taxon>
        <taxon>Fungi</taxon>
        <taxon>Dikarya</taxon>
        <taxon>Ascomycota</taxon>
        <taxon>Pezizomycotina</taxon>
        <taxon>Orbiliomycetes</taxon>
        <taxon>Orbiliales</taxon>
        <taxon>Orbiliaceae</taxon>
        <taxon>Orbilia</taxon>
    </lineage>
</organism>
<dbReference type="AlphaFoldDB" id="A0A8H2E5N3"/>
<comment type="caution">
    <text evidence="1">The sequence shown here is derived from an EMBL/GenBank/DDBJ whole genome shotgun (WGS) entry which is preliminary data.</text>
</comment>